<evidence type="ECO:0000256" key="5">
    <source>
        <dbReference type="SAM" id="Phobius"/>
    </source>
</evidence>
<dbReference type="RefSeq" id="WP_321553317.1">
    <property type="nucleotide sequence ID" value="NZ_JAXIVU010000006.1"/>
</dbReference>
<keyword evidence="2 5" id="KW-0812">Transmembrane</keyword>
<evidence type="ECO:0000313" key="7">
    <source>
        <dbReference type="EMBL" id="MDY7219225.1"/>
    </source>
</evidence>
<keyword evidence="4 5" id="KW-0472">Membrane</keyword>
<feature type="domain" description="DUF1232" evidence="6">
    <location>
        <begin position="83"/>
        <end position="118"/>
    </location>
</feature>
<organism evidence="7 8">
    <name type="scientific">Denitrificimonas halotolerans</name>
    <dbReference type="NCBI Taxonomy" id="3098930"/>
    <lineage>
        <taxon>Bacteria</taxon>
        <taxon>Pseudomonadati</taxon>
        <taxon>Pseudomonadota</taxon>
        <taxon>Gammaproteobacteria</taxon>
        <taxon>Pseudomonadales</taxon>
        <taxon>Pseudomonadaceae</taxon>
        <taxon>Denitrificimonas</taxon>
    </lineage>
</organism>
<dbReference type="EMBL" id="JAXIVU010000006">
    <property type="protein sequence ID" value="MDY7219225.1"/>
    <property type="molecule type" value="Genomic_DNA"/>
</dbReference>
<comment type="caution">
    <text evidence="7">The sequence shown here is derived from an EMBL/GenBank/DDBJ whole genome shotgun (WGS) entry which is preliminary data.</text>
</comment>
<dbReference type="InterPro" id="IPR010652">
    <property type="entry name" value="DUF1232"/>
</dbReference>
<sequence>MPQDEFERAAAAKASISFKKAKNKAQTYANDSEKLNDLIDQASRKAFSKASALEAIWTQLSACFRLIRAYAKGTYREVPWNSIIAIIAAIIYFVMPFDLIPDFIAGFGLLDDAALLGWTVKAFRTEIETFLKWEAEVTS</sequence>
<dbReference type="Pfam" id="PF06803">
    <property type="entry name" value="DUF1232"/>
    <property type="match status" value="1"/>
</dbReference>
<gene>
    <name evidence="7" type="ORF">TOI97_06545</name>
</gene>
<keyword evidence="3 5" id="KW-1133">Transmembrane helix</keyword>
<feature type="transmembrane region" description="Helical" evidence="5">
    <location>
        <begin position="78"/>
        <end position="97"/>
    </location>
</feature>
<evidence type="ECO:0000313" key="8">
    <source>
        <dbReference type="Proteomes" id="UP001294570"/>
    </source>
</evidence>
<evidence type="ECO:0000259" key="6">
    <source>
        <dbReference type="Pfam" id="PF06803"/>
    </source>
</evidence>
<comment type="subcellular location">
    <subcellularLocation>
        <location evidence="1">Endomembrane system</location>
        <topology evidence="1">Multi-pass membrane protein</topology>
    </subcellularLocation>
</comment>
<evidence type="ECO:0000256" key="4">
    <source>
        <dbReference type="ARBA" id="ARBA00023136"/>
    </source>
</evidence>
<evidence type="ECO:0000256" key="3">
    <source>
        <dbReference type="ARBA" id="ARBA00022989"/>
    </source>
</evidence>
<name>A0ABU5GS78_9GAMM</name>
<keyword evidence="8" id="KW-1185">Reference proteome</keyword>
<evidence type="ECO:0000256" key="1">
    <source>
        <dbReference type="ARBA" id="ARBA00004127"/>
    </source>
</evidence>
<reference evidence="7 8" key="1">
    <citation type="submission" date="2023-12" db="EMBL/GenBank/DDBJ databases">
        <title>Denitrificimonas halotolerans sp. nov.,a novel species isolated from landfill leachate.</title>
        <authorList>
            <person name="Wang S."/>
        </authorList>
    </citation>
    <scope>NUCLEOTIDE SEQUENCE [LARGE SCALE GENOMIC DNA]</scope>
    <source>
        <strain evidence="7 8">JX-1</strain>
    </source>
</reference>
<proteinExistence type="predicted"/>
<evidence type="ECO:0000256" key="2">
    <source>
        <dbReference type="ARBA" id="ARBA00022692"/>
    </source>
</evidence>
<protein>
    <submittedName>
        <fullName evidence="7">DUF1232 domain-containing protein</fullName>
    </submittedName>
</protein>
<dbReference type="Proteomes" id="UP001294570">
    <property type="component" value="Unassembled WGS sequence"/>
</dbReference>
<accession>A0ABU5GS78</accession>